<dbReference type="InterPro" id="IPR049539">
    <property type="entry name" value="SPL"/>
</dbReference>
<dbReference type="Gene3D" id="3.80.30.30">
    <property type="match status" value="1"/>
</dbReference>
<protein>
    <submittedName>
        <fullName evidence="2">Spore photoproduct lyase</fullName>
    </submittedName>
</protein>
<dbReference type="InterPro" id="IPR034559">
    <property type="entry name" value="SPL_Clostridia"/>
</dbReference>
<dbReference type="Proteomes" id="UP000216024">
    <property type="component" value="Unassembled WGS sequence"/>
</dbReference>
<comment type="caution">
    <text evidence="2">The sequence shown here is derived from an EMBL/GenBank/DDBJ whole genome shotgun (WGS) entry which is preliminary data.</text>
</comment>
<dbReference type="SFLD" id="SFLDF00412">
    <property type="entry name" value="spore_photoproduct_lyase_2"/>
    <property type="match status" value="1"/>
</dbReference>
<dbReference type="GO" id="GO:0042601">
    <property type="term" value="C:endospore-forming forespore"/>
    <property type="evidence" value="ECO:0007669"/>
    <property type="project" value="TreeGrafter"/>
</dbReference>
<sequence length="336" mass="39075">MKLFIPDIAYIDPRILKYEVGKNAVEYLENLNVPIIKSRKVIIEGKSPAHNYAKAKKAIYITVNSQKKLRPCKPSADYQFSLSSSCPGHCEYCYLQTTQGEKPFMKVFVNIDDILNVLQNHIDNNWPNITTFESGSITDPVALEHLTGNLKKCIEFFAKSEKGRLRVITKYNNVDSFLDIKHNNHTKFRFSINTKHVISKFEHATSSFDERLEAAKKIANAGYPIGFIIAPIMIYDNWKKDYRELLDKLKSQLNNYNDKITFELIQHRFTATAKELILTRFPNTELDLDEEKRILKWGPYGKFKHVYPKEQSTEMKELITDLINNNFKNAKIEYFT</sequence>
<dbReference type="InterPro" id="IPR023897">
    <property type="entry name" value="SPL_firmicutes"/>
</dbReference>
<dbReference type="GO" id="GO:1904047">
    <property type="term" value="F:S-adenosyl-L-methionine binding"/>
    <property type="evidence" value="ECO:0007669"/>
    <property type="project" value="InterPro"/>
</dbReference>
<dbReference type="AlphaFoldDB" id="A0A267ML06"/>
<dbReference type="SUPFAM" id="SSF102114">
    <property type="entry name" value="Radical SAM enzymes"/>
    <property type="match status" value="1"/>
</dbReference>
<dbReference type="SFLD" id="SFLDG01079">
    <property type="entry name" value="spore_photoproduct_lyase_like"/>
    <property type="match status" value="1"/>
</dbReference>
<evidence type="ECO:0000256" key="1">
    <source>
        <dbReference type="SAM" id="Coils"/>
    </source>
</evidence>
<dbReference type="EMBL" id="NIBG01000006">
    <property type="protein sequence ID" value="PAB59598.1"/>
    <property type="molecule type" value="Genomic_DNA"/>
</dbReference>
<dbReference type="GO" id="GO:0051539">
    <property type="term" value="F:4 iron, 4 sulfur cluster binding"/>
    <property type="evidence" value="ECO:0007669"/>
    <property type="project" value="TreeGrafter"/>
</dbReference>
<dbReference type="InterPro" id="IPR058240">
    <property type="entry name" value="rSAM_sf"/>
</dbReference>
<dbReference type="Pfam" id="PF20903">
    <property type="entry name" value="SPL"/>
    <property type="match status" value="1"/>
</dbReference>
<name>A0A267ML06_9FIRM</name>
<dbReference type="SFLD" id="SFLDS00029">
    <property type="entry name" value="Radical_SAM"/>
    <property type="match status" value="1"/>
</dbReference>
<gene>
    <name evidence="2" type="primary">splB</name>
    <name evidence="2" type="ORF">CCE28_08485</name>
</gene>
<dbReference type="InterPro" id="IPR007197">
    <property type="entry name" value="rSAM"/>
</dbReference>
<reference evidence="2 3" key="1">
    <citation type="submission" date="2017-06" db="EMBL/GenBank/DDBJ databases">
        <title>Draft genome sequence of anaerobic fermentative bacterium Anaeromicrobium sediminis DY2726D isolated from West Pacific Ocean sediments.</title>
        <authorList>
            <person name="Zeng X."/>
        </authorList>
    </citation>
    <scope>NUCLEOTIDE SEQUENCE [LARGE SCALE GENOMIC DNA]</scope>
    <source>
        <strain evidence="2 3">DY2726D</strain>
    </source>
</reference>
<proteinExistence type="predicted"/>
<dbReference type="RefSeq" id="WP_095132948.1">
    <property type="nucleotide sequence ID" value="NZ_NIBG01000006.1"/>
</dbReference>
<organism evidence="2 3">
    <name type="scientific">Anaeromicrobium sediminis</name>
    <dbReference type="NCBI Taxonomy" id="1478221"/>
    <lineage>
        <taxon>Bacteria</taxon>
        <taxon>Bacillati</taxon>
        <taxon>Bacillota</taxon>
        <taxon>Clostridia</taxon>
        <taxon>Peptostreptococcales</taxon>
        <taxon>Thermotaleaceae</taxon>
        <taxon>Anaeromicrobium</taxon>
    </lineage>
</organism>
<dbReference type="Gene3D" id="3.40.50.12110">
    <property type="match status" value="1"/>
</dbReference>
<keyword evidence="2" id="KW-0456">Lyase</keyword>
<keyword evidence="1" id="KW-0175">Coiled coil</keyword>
<dbReference type="PANTHER" id="PTHR37822">
    <property type="entry name" value="SPORE PHOTOPRODUCT LYASE-RELATED"/>
    <property type="match status" value="1"/>
</dbReference>
<feature type="coiled-coil region" evidence="1">
    <location>
        <begin position="235"/>
        <end position="266"/>
    </location>
</feature>
<dbReference type="OrthoDB" id="9787095at2"/>
<accession>A0A267ML06</accession>
<dbReference type="PANTHER" id="PTHR37822:SF2">
    <property type="entry name" value="SPORE PHOTOPRODUCT LYASE"/>
    <property type="match status" value="1"/>
</dbReference>
<dbReference type="GO" id="GO:0003913">
    <property type="term" value="F:DNA photolyase activity"/>
    <property type="evidence" value="ECO:0007669"/>
    <property type="project" value="InterPro"/>
</dbReference>
<keyword evidence="3" id="KW-1185">Reference proteome</keyword>
<dbReference type="NCBIfam" id="TIGR04070">
    <property type="entry name" value="photo_TT_lyase"/>
    <property type="match status" value="1"/>
</dbReference>
<evidence type="ECO:0000313" key="2">
    <source>
        <dbReference type="EMBL" id="PAB59598.1"/>
    </source>
</evidence>
<evidence type="ECO:0000313" key="3">
    <source>
        <dbReference type="Proteomes" id="UP000216024"/>
    </source>
</evidence>